<proteinExistence type="predicted"/>
<organism evidence="2 3">
    <name type="scientific">Trichocladium antarcticum</name>
    <dbReference type="NCBI Taxonomy" id="1450529"/>
    <lineage>
        <taxon>Eukaryota</taxon>
        <taxon>Fungi</taxon>
        <taxon>Dikarya</taxon>
        <taxon>Ascomycota</taxon>
        <taxon>Pezizomycotina</taxon>
        <taxon>Sordariomycetes</taxon>
        <taxon>Sordariomycetidae</taxon>
        <taxon>Sordariales</taxon>
        <taxon>Chaetomiaceae</taxon>
        <taxon>Trichocladium</taxon>
    </lineage>
</organism>
<gene>
    <name evidence="2" type="ORF">BT67DRAFT_98001</name>
</gene>
<evidence type="ECO:0000313" key="2">
    <source>
        <dbReference type="EMBL" id="KAK4137189.1"/>
    </source>
</evidence>
<feature type="compositionally biased region" description="Basic residues" evidence="1">
    <location>
        <begin position="31"/>
        <end position="40"/>
    </location>
</feature>
<dbReference type="Proteomes" id="UP001304895">
    <property type="component" value="Unassembled WGS sequence"/>
</dbReference>
<reference evidence="2" key="1">
    <citation type="journal article" date="2023" name="Mol. Phylogenet. Evol.">
        <title>Genome-scale phylogeny and comparative genomics of the fungal order Sordariales.</title>
        <authorList>
            <person name="Hensen N."/>
            <person name="Bonometti L."/>
            <person name="Westerberg I."/>
            <person name="Brannstrom I.O."/>
            <person name="Guillou S."/>
            <person name="Cros-Aarteil S."/>
            <person name="Calhoun S."/>
            <person name="Haridas S."/>
            <person name="Kuo A."/>
            <person name="Mondo S."/>
            <person name="Pangilinan J."/>
            <person name="Riley R."/>
            <person name="LaButti K."/>
            <person name="Andreopoulos B."/>
            <person name="Lipzen A."/>
            <person name="Chen C."/>
            <person name="Yan M."/>
            <person name="Daum C."/>
            <person name="Ng V."/>
            <person name="Clum A."/>
            <person name="Steindorff A."/>
            <person name="Ohm R.A."/>
            <person name="Martin F."/>
            <person name="Silar P."/>
            <person name="Natvig D.O."/>
            <person name="Lalanne C."/>
            <person name="Gautier V."/>
            <person name="Ament-Velasquez S.L."/>
            <person name="Kruys A."/>
            <person name="Hutchinson M.I."/>
            <person name="Powell A.J."/>
            <person name="Barry K."/>
            <person name="Miller A.N."/>
            <person name="Grigoriev I.V."/>
            <person name="Debuchy R."/>
            <person name="Gladieux P."/>
            <person name="Hiltunen Thoren M."/>
            <person name="Johannesson H."/>
        </authorList>
    </citation>
    <scope>NUCLEOTIDE SEQUENCE</scope>
    <source>
        <strain evidence="2">CBS 123565</strain>
    </source>
</reference>
<protein>
    <submittedName>
        <fullName evidence="2">Uncharacterized protein</fullName>
    </submittedName>
</protein>
<feature type="compositionally biased region" description="Basic and acidic residues" evidence="1">
    <location>
        <begin position="8"/>
        <end position="25"/>
    </location>
</feature>
<name>A0AAN6UQP5_9PEZI</name>
<keyword evidence="3" id="KW-1185">Reference proteome</keyword>
<evidence type="ECO:0000313" key="3">
    <source>
        <dbReference type="Proteomes" id="UP001304895"/>
    </source>
</evidence>
<dbReference type="AlphaFoldDB" id="A0AAN6UQP5"/>
<evidence type="ECO:0000256" key="1">
    <source>
        <dbReference type="SAM" id="MobiDB-lite"/>
    </source>
</evidence>
<comment type="caution">
    <text evidence="2">The sequence shown here is derived from an EMBL/GenBank/DDBJ whole genome shotgun (WGS) entry which is preliminary data.</text>
</comment>
<accession>A0AAN6UQP5</accession>
<dbReference type="EMBL" id="MU853402">
    <property type="protein sequence ID" value="KAK4137189.1"/>
    <property type="molecule type" value="Genomic_DNA"/>
</dbReference>
<sequence length="163" mass="17985">MTGESAEEVDKTGWGREGTEGKTDVGPRSAISKKKERKRRGRWHAALEIVAWSTGISARNNAQRTRVVEFNKSFESPANQERSRMSRIQLSREVSLPAWKATGGGKRGAWRGTSGALVNRVHRQGSVSPGPPRQPADFMHLARPFSGIKSNGQNHPFVWSALP</sequence>
<feature type="region of interest" description="Disordered" evidence="1">
    <location>
        <begin position="1"/>
        <end position="40"/>
    </location>
</feature>
<reference evidence="2" key="2">
    <citation type="submission" date="2023-05" db="EMBL/GenBank/DDBJ databases">
        <authorList>
            <consortium name="Lawrence Berkeley National Laboratory"/>
            <person name="Steindorff A."/>
            <person name="Hensen N."/>
            <person name="Bonometti L."/>
            <person name="Westerberg I."/>
            <person name="Brannstrom I.O."/>
            <person name="Guillou S."/>
            <person name="Cros-Aarteil S."/>
            <person name="Calhoun S."/>
            <person name="Haridas S."/>
            <person name="Kuo A."/>
            <person name="Mondo S."/>
            <person name="Pangilinan J."/>
            <person name="Riley R."/>
            <person name="Labutti K."/>
            <person name="Andreopoulos B."/>
            <person name="Lipzen A."/>
            <person name="Chen C."/>
            <person name="Yanf M."/>
            <person name="Daum C."/>
            <person name="Ng V."/>
            <person name="Clum A."/>
            <person name="Ohm R."/>
            <person name="Martin F."/>
            <person name="Silar P."/>
            <person name="Natvig D."/>
            <person name="Lalanne C."/>
            <person name="Gautier V."/>
            <person name="Ament-Velasquez S.L."/>
            <person name="Kruys A."/>
            <person name="Hutchinson M.I."/>
            <person name="Powell A.J."/>
            <person name="Barry K."/>
            <person name="Miller A.N."/>
            <person name="Grigoriev I.V."/>
            <person name="Debuchy R."/>
            <person name="Gladieux P."/>
            <person name="Thoren M.H."/>
            <person name="Johannesson H."/>
        </authorList>
    </citation>
    <scope>NUCLEOTIDE SEQUENCE</scope>
    <source>
        <strain evidence="2">CBS 123565</strain>
    </source>
</reference>